<evidence type="ECO:0000256" key="3">
    <source>
        <dbReference type="ARBA" id="ARBA00022475"/>
    </source>
</evidence>
<dbReference type="NCBIfam" id="NF007252">
    <property type="entry name" value="PRK09699.1"/>
    <property type="match status" value="1"/>
</dbReference>
<evidence type="ECO:0000256" key="4">
    <source>
        <dbReference type="ARBA" id="ARBA00022519"/>
    </source>
</evidence>
<dbReference type="Pfam" id="PF02653">
    <property type="entry name" value="BPD_transp_2"/>
    <property type="match status" value="1"/>
</dbReference>
<keyword evidence="2" id="KW-0813">Transport</keyword>
<keyword evidence="6" id="KW-1133">Transmembrane helix</keyword>
<evidence type="ECO:0000256" key="1">
    <source>
        <dbReference type="ARBA" id="ARBA00004651"/>
    </source>
</evidence>
<dbReference type="Proteomes" id="UP000321606">
    <property type="component" value="Chromosome"/>
</dbReference>
<dbReference type="STRING" id="714315.GCA_000516535_00272"/>
<proteinExistence type="predicted"/>
<protein>
    <submittedName>
        <fullName evidence="8">Inner-membrane translocator</fullName>
    </submittedName>
</protein>
<evidence type="ECO:0000313" key="8">
    <source>
        <dbReference type="EMBL" id="BBM35351.1"/>
    </source>
</evidence>
<evidence type="ECO:0000256" key="7">
    <source>
        <dbReference type="ARBA" id="ARBA00023136"/>
    </source>
</evidence>
<evidence type="ECO:0000256" key="6">
    <source>
        <dbReference type="ARBA" id="ARBA00022989"/>
    </source>
</evidence>
<dbReference type="OrthoDB" id="9815820at2"/>
<dbReference type="PANTHER" id="PTHR32196">
    <property type="entry name" value="ABC TRANSPORTER PERMEASE PROTEIN YPHD-RELATED-RELATED"/>
    <property type="match status" value="1"/>
</dbReference>
<dbReference type="AlphaFoldDB" id="A0A510JAD0"/>
<comment type="subcellular location">
    <subcellularLocation>
        <location evidence="1">Cell membrane</location>
        <topology evidence="1">Multi-pass membrane protein</topology>
    </subcellularLocation>
</comment>
<dbReference type="CDD" id="cd06579">
    <property type="entry name" value="TM_PBP1_transp_AraH_like"/>
    <property type="match status" value="1"/>
</dbReference>
<gene>
    <name evidence="8" type="ORF">JCM16774_0258</name>
</gene>
<dbReference type="KEGG" id="lgo:JCM16774_0258"/>
<dbReference type="RefSeq" id="WP_006806615.1">
    <property type="nucleotide sequence ID" value="NZ_AP019822.1"/>
</dbReference>
<organism evidence="8 9">
    <name type="scientific">Pseudoleptotrichia goodfellowii</name>
    <dbReference type="NCBI Taxonomy" id="157692"/>
    <lineage>
        <taxon>Bacteria</taxon>
        <taxon>Fusobacteriati</taxon>
        <taxon>Fusobacteriota</taxon>
        <taxon>Fusobacteriia</taxon>
        <taxon>Fusobacteriales</taxon>
        <taxon>Leptotrichiaceae</taxon>
        <taxon>Pseudoleptotrichia</taxon>
    </lineage>
</organism>
<accession>A0A510JAD0</accession>
<evidence type="ECO:0000256" key="2">
    <source>
        <dbReference type="ARBA" id="ARBA00022448"/>
    </source>
</evidence>
<evidence type="ECO:0000313" key="9">
    <source>
        <dbReference type="Proteomes" id="UP000321606"/>
    </source>
</evidence>
<dbReference type="InterPro" id="IPR001851">
    <property type="entry name" value="ABC_transp_permease"/>
</dbReference>
<dbReference type="PANTHER" id="PTHR32196:SF21">
    <property type="entry name" value="ABC TRANSPORTER PERMEASE PROTEIN YPHD-RELATED"/>
    <property type="match status" value="1"/>
</dbReference>
<keyword evidence="4" id="KW-0997">Cell inner membrane</keyword>
<dbReference type="GO" id="GO:0005886">
    <property type="term" value="C:plasma membrane"/>
    <property type="evidence" value="ECO:0007669"/>
    <property type="project" value="UniProtKB-SubCell"/>
</dbReference>
<sequence length="317" mass="32886">MKSEFNTLWQKYGTFGILIIVMVVFGIGQPALFFSFDNITQIILQSSVNILIACGEFFAILIAGIDLSVGSVIALTGMFTGKLLVAGMNPIFAILIGGILAGALIGLLNGFLVNVTELHPFIITLGTQAIFRGVTLIISDARPVFGFSPLFAKMIAGRIVGIPIPAIIAIIVALFLGFLTAKTKLGRNIYALGGNKQAAWFSGIDVKLHTLIVFIISGTCAGIAGVVSTARVGAAEPGAGAGFETFAIAAAIIGGTSFFGGKGKIFGVVMGGLIIGVINNGLNLLTVPTYYQQIVMGGLIILAVTADKIFGGKKKGE</sequence>
<keyword evidence="5" id="KW-0812">Transmembrane</keyword>
<reference evidence="8 9" key="1">
    <citation type="submission" date="2019-07" db="EMBL/GenBank/DDBJ databases">
        <title>Complete Genome Sequence of Leptotrichia goodfellowii Strain JCM 16774.</title>
        <authorList>
            <person name="Watanabe S."/>
            <person name="Cui L."/>
        </authorList>
    </citation>
    <scope>NUCLEOTIDE SEQUENCE [LARGE SCALE GENOMIC DNA]</scope>
    <source>
        <strain evidence="8 9">JCM16774</strain>
    </source>
</reference>
<dbReference type="GO" id="GO:0022857">
    <property type="term" value="F:transmembrane transporter activity"/>
    <property type="evidence" value="ECO:0007669"/>
    <property type="project" value="InterPro"/>
</dbReference>
<name>A0A510JAD0_9FUSO</name>
<dbReference type="EMBL" id="AP019822">
    <property type="protein sequence ID" value="BBM35351.1"/>
    <property type="molecule type" value="Genomic_DNA"/>
</dbReference>
<keyword evidence="3" id="KW-1003">Cell membrane</keyword>
<evidence type="ECO:0000256" key="5">
    <source>
        <dbReference type="ARBA" id="ARBA00022692"/>
    </source>
</evidence>
<keyword evidence="7" id="KW-0472">Membrane</keyword>